<reference evidence="1 2" key="1">
    <citation type="submission" date="2011-02" db="EMBL/GenBank/DDBJ databases">
        <title>The Genome Sequence of Sphaeroforma arctica JP610.</title>
        <authorList>
            <consortium name="The Broad Institute Genome Sequencing Platform"/>
            <person name="Russ C."/>
            <person name="Cuomo C."/>
            <person name="Young S.K."/>
            <person name="Zeng Q."/>
            <person name="Gargeya S."/>
            <person name="Alvarado L."/>
            <person name="Berlin A."/>
            <person name="Chapman S.B."/>
            <person name="Chen Z."/>
            <person name="Freedman E."/>
            <person name="Gellesch M."/>
            <person name="Goldberg J."/>
            <person name="Griggs A."/>
            <person name="Gujja S."/>
            <person name="Heilman E."/>
            <person name="Heiman D."/>
            <person name="Howarth C."/>
            <person name="Mehta T."/>
            <person name="Neiman D."/>
            <person name="Pearson M."/>
            <person name="Roberts A."/>
            <person name="Saif S."/>
            <person name="Shea T."/>
            <person name="Shenoy N."/>
            <person name="Sisk P."/>
            <person name="Stolte C."/>
            <person name="Sykes S."/>
            <person name="White J."/>
            <person name="Yandava C."/>
            <person name="Burger G."/>
            <person name="Gray M.W."/>
            <person name="Holland P.W.H."/>
            <person name="King N."/>
            <person name="Lang F.B.F."/>
            <person name="Roger A.J."/>
            <person name="Ruiz-Trillo I."/>
            <person name="Haas B."/>
            <person name="Nusbaum C."/>
            <person name="Birren B."/>
        </authorList>
    </citation>
    <scope>NUCLEOTIDE SEQUENCE [LARGE SCALE GENOMIC DNA]</scope>
    <source>
        <strain evidence="1 2">JP610</strain>
    </source>
</reference>
<dbReference type="InterPro" id="IPR027417">
    <property type="entry name" value="P-loop_NTPase"/>
</dbReference>
<organism evidence="1 2">
    <name type="scientific">Sphaeroforma arctica JP610</name>
    <dbReference type="NCBI Taxonomy" id="667725"/>
    <lineage>
        <taxon>Eukaryota</taxon>
        <taxon>Ichthyosporea</taxon>
        <taxon>Ichthyophonida</taxon>
        <taxon>Sphaeroforma</taxon>
    </lineage>
</organism>
<dbReference type="EMBL" id="KQ246869">
    <property type="protein sequence ID" value="KNC72544.1"/>
    <property type="molecule type" value="Genomic_DNA"/>
</dbReference>
<dbReference type="Proteomes" id="UP000054560">
    <property type="component" value="Unassembled WGS sequence"/>
</dbReference>
<feature type="non-terminal residue" evidence="1">
    <location>
        <position position="128"/>
    </location>
</feature>
<evidence type="ECO:0008006" key="3">
    <source>
        <dbReference type="Google" id="ProtNLM"/>
    </source>
</evidence>
<dbReference type="GO" id="GO:0004386">
    <property type="term" value="F:helicase activity"/>
    <property type="evidence" value="ECO:0007669"/>
    <property type="project" value="TreeGrafter"/>
</dbReference>
<dbReference type="OrthoDB" id="10253254at2759"/>
<evidence type="ECO:0000313" key="1">
    <source>
        <dbReference type="EMBL" id="KNC72544.1"/>
    </source>
</evidence>
<dbReference type="PANTHER" id="PTHR18934">
    <property type="entry name" value="ATP-DEPENDENT RNA HELICASE"/>
    <property type="match status" value="1"/>
</dbReference>
<dbReference type="STRING" id="667725.A0A0L0F7B8"/>
<protein>
    <recommendedName>
        <fullName evidence="3">Helicase ATP-binding domain-containing protein</fullName>
    </recommendedName>
</protein>
<dbReference type="GeneID" id="25915400"/>
<dbReference type="AlphaFoldDB" id="A0A0L0F7B8"/>
<keyword evidence="2" id="KW-1185">Reference proteome</keyword>
<dbReference type="RefSeq" id="XP_014146446.1">
    <property type="nucleotide sequence ID" value="XM_014290971.1"/>
</dbReference>
<feature type="non-terminal residue" evidence="1">
    <location>
        <position position="1"/>
    </location>
</feature>
<name>A0A0L0F7B8_9EUKA</name>
<accession>A0A0L0F7B8</accession>
<dbReference type="eggNOG" id="KOG0920">
    <property type="taxonomic scope" value="Eukaryota"/>
</dbReference>
<dbReference type="Gene3D" id="3.40.50.300">
    <property type="entry name" value="P-loop containing nucleotide triphosphate hydrolases"/>
    <property type="match status" value="1"/>
</dbReference>
<sequence>IVSTNMDSARAASLSSVTEGLPVFSQKDVILNAVRDNQIIIVSGATGSGKSTQVPKYIVQQILLDGTPDLQPFVVCTEPRRISAVSIATRVSAEMGEPGVGVNDSVVGYSVRLDTRRSANTRLLFCTT</sequence>
<dbReference type="SUPFAM" id="SSF52540">
    <property type="entry name" value="P-loop containing nucleoside triphosphate hydrolases"/>
    <property type="match status" value="1"/>
</dbReference>
<dbReference type="PANTHER" id="PTHR18934:SF145">
    <property type="entry name" value="ATP-DEPENDENT RNA HELICASE DHX57-RELATED"/>
    <property type="match status" value="1"/>
</dbReference>
<gene>
    <name evidence="1" type="ORF">SARC_14896</name>
</gene>
<evidence type="ECO:0000313" key="2">
    <source>
        <dbReference type="Proteomes" id="UP000054560"/>
    </source>
</evidence>
<dbReference type="GO" id="GO:0003723">
    <property type="term" value="F:RNA binding"/>
    <property type="evidence" value="ECO:0007669"/>
    <property type="project" value="TreeGrafter"/>
</dbReference>
<proteinExistence type="predicted"/>